<dbReference type="Pfam" id="PF19617">
    <property type="entry name" value="DUF6122"/>
    <property type="match status" value="1"/>
</dbReference>
<organism evidence="2 3">
    <name type="scientific">Hyunsoonleella pacifica</name>
    <dbReference type="NCBI Taxonomy" id="1080224"/>
    <lineage>
        <taxon>Bacteria</taxon>
        <taxon>Pseudomonadati</taxon>
        <taxon>Bacteroidota</taxon>
        <taxon>Flavobacteriia</taxon>
        <taxon>Flavobacteriales</taxon>
        <taxon>Flavobacteriaceae</taxon>
    </lineage>
</organism>
<dbReference type="AlphaFoldDB" id="A0A4Q9FVU4"/>
<name>A0A4Q9FVU4_9FLAO</name>
<reference evidence="2 3" key="1">
    <citation type="journal article" date="2015" name="Int. J. Syst. Evol. Microbiol.">
        <title>Hyunsoonleella pacifica sp. nov., isolated from seawater of South Pacific Gyre.</title>
        <authorList>
            <person name="Gao X."/>
            <person name="Zhang Z."/>
            <person name="Dai X."/>
            <person name="Zhang X.H."/>
        </authorList>
    </citation>
    <scope>NUCLEOTIDE SEQUENCE [LARGE SCALE GENOMIC DNA]</scope>
    <source>
        <strain evidence="2 3">SW033</strain>
    </source>
</reference>
<keyword evidence="3" id="KW-1185">Reference proteome</keyword>
<proteinExistence type="predicted"/>
<dbReference type="EMBL" id="SIRS01000001">
    <property type="protein sequence ID" value="TBN18592.1"/>
    <property type="molecule type" value="Genomic_DNA"/>
</dbReference>
<keyword evidence="1" id="KW-1133">Transmembrane helix</keyword>
<feature type="transmembrane region" description="Helical" evidence="1">
    <location>
        <begin position="6"/>
        <end position="23"/>
    </location>
</feature>
<sequence length="102" mass="11444">MIQPLAHYGCHFLLPLLVAVLCFKSNWKKAYLIMLAGLLIDLDHLLATPVFDPNRCSIGFHPLHSSFAILFYIFLCIPKTSRLVGLGLVIHIVADMVDCSFM</sequence>
<accession>A0A4Q9FVU4</accession>
<comment type="caution">
    <text evidence="2">The sequence shown here is derived from an EMBL/GenBank/DDBJ whole genome shotgun (WGS) entry which is preliminary data.</text>
</comment>
<dbReference type="OrthoDB" id="289051at2"/>
<gene>
    <name evidence="2" type="ORF">EYD46_00565</name>
</gene>
<evidence type="ECO:0000313" key="2">
    <source>
        <dbReference type="EMBL" id="TBN18592.1"/>
    </source>
</evidence>
<evidence type="ECO:0000313" key="3">
    <source>
        <dbReference type="Proteomes" id="UP000292372"/>
    </source>
</evidence>
<dbReference type="Proteomes" id="UP000292372">
    <property type="component" value="Unassembled WGS sequence"/>
</dbReference>
<dbReference type="InterPro" id="IPR046125">
    <property type="entry name" value="DUF6122"/>
</dbReference>
<evidence type="ECO:0008006" key="4">
    <source>
        <dbReference type="Google" id="ProtNLM"/>
    </source>
</evidence>
<dbReference type="RefSeq" id="WP_130935110.1">
    <property type="nucleotide sequence ID" value="NZ_BMEE01000001.1"/>
</dbReference>
<keyword evidence="1" id="KW-0472">Membrane</keyword>
<evidence type="ECO:0000256" key="1">
    <source>
        <dbReference type="SAM" id="Phobius"/>
    </source>
</evidence>
<keyword evidence="1" id="KW-0812">Transmembrane</keyword>
<feature type="transmembrane region" description="Helical" evidence="1">
    <location>
        <begin position="30"/>
        <end position="47"/>
    </location>
</feature>
<protein>
    <recommendedName>
        <fullName evidence="4">Metal-dependent hydrolase</fullName>
    </recommendedName>
</protein>